<reference evidence="1" key="1">
    <citation type="journal article" date="2019" name="Sci. Rep.">
        <title>Draft genome of Tanacetum cinerariifolium, the natural source of mosquito coil.</title>
        <authorList>
            <person name="Yamashiro T."/>
            <person name="Shiraishi A."/>
            <person name="Satake H."/>
            <person name="Nakayama K."/>
        </authorList>
    </citation>
    <scope>NUCLEOTIDE SEQUENCE</scope>
</reference>
<accession>A0A6L2JQT5</accession>
<organism evidence="1">
    <name type="scientific">Tanacetum cinerariifolium</name>
    <name type="common">Dalmatian daisy</name>
    <name type="synonym">Chrysanthemum cinerariifolium</name>
    <dbReference type="NCBI Taxonomy" id="118510"/>
    <lineage>
        <taxon>Eukaryota</taxon>
        <taxon>Viridiplantae</taxon>
        <taxon>Streptophyta</taxon>
        <taxon>Embryophyta</taxon>
        <taxon>Tracheophyta</taxon>
        <taxon>Spermatophyta</taxon>
        <taxon>Magnoliopsida</taxon>
        <taxon>eudicotyledons</taxon>
        <taxon>Gunneridae</taxon>
        <taxon>Pentapetalae</taxon>
        <taxon>asterids</taxon>
        <taxon>campanulids</taxon>
        <taxon>Asterales</taxon>
        <taxon>Asteraceae</taxon>
        <taxon>Asteroideae</taxon>
        <taxon>Anthemideae</taxon>
        <taxon>Anthemidinae</taxon>
        <taxon>Tanacetum</taxon>
    </lineage>
</organism>
<dbReference type="GO" id="GO:0003700">
    <property type="term" value="F:DNA-binding transcription factor activity"/>
    <property type="evidence" value="ECO:0007669"/>
    <property type="project" value="InterPro"/>
</dbReference>
<dbReference type="AlphaFoldDB" id="A0A6L2JQT5"/>
<protein>
    <submittedName>
        <fullName evidence="1">Protein NLP3-like</fullName>
    </submittedName>
</protein>
<dbReference type="InterPro" id="IPR045012">
    <property type="entry name" value="NLP"/>
</dbReference>
<sequence>MSFRDLHVLVQFWSPVTVLKRCWLTTLDQPFGIGVVNKAFYSYRLESEQRMLPVDGNEHMIEELGSPGRVYHQKFPEWSLDIKGLPTSQNINDSTA</sequence>
<comment type="caution">
    <text evidence="1">The sequence shown here is derived from an EMBL/GenBank/DDBJ whole genome shotgun (WGS) entry which is preliminary data.</text>
</comment>
<evidence type="ECO:0000313" key="1">
    <source>
        <dbReference type="EMBL" id="GEU39408.1"/>
    </source>
</evidence>
<dbReference type="PANTHER" id="PTHR32002:SF35">
    <property type="entry name" value="PROTEIN NLP6"/>
    <property type="match status" value="1"/>
</dbReference>
<dbReference type="EMBL" id="BKCJ010001169">
    <property type="protein sequence ID" value="GEU39408.1"/>
    <property type="molecule type" value="Genomic_DNA"/>
</dbReference>
<proteinExistence type="predicted"/>
<dbReference type="PANTHER" id="PTHR32002">
    <property type="entry name" value="PROTEIN NLP8"/>
    <property type="match status" value="1"/>
</dbReference>
<gene>
    <name evidence="1" type="ORF">Tci_011386</name>
</gene>
<name>A0A6L2JQT5_TANCI</name>